<proteinExistence type="predicted"/>
<feature type="compositionally biased region" description="Low complexity" evidence="1">
    <location>
        <begin position="123"/>
        <end position="145"/>
    </location>
</feature>
<dbReference type="AlphaFoldDB" id="A0A9N9DHE7"/>
<dbReference type="OrthoDB" id="10636936at2759"/>
<dbReference type="Proteomes" id="UP000789572">
    <property type="component" value="Unassembled WGS sequence"/>
</dbReference>
<accession>A0A9N9DHE7</accession>
<evidence type="ECO:0000313" key="2">
    <source>
        <dbReference type="EMBL" id="CAG8635157.1"/>
    </source>
</evidence>
<organism evidence="2 3">
    <name type="scientific">Paraglomus occultum</name>
    <dbReference type="NCBI Taxonomy" id="144539"/>
    <lineage>
        <taxon>Eukaryota</taxon>
        <taxon>Fungi</taxon>
        <taxon>Fungi incertae sedis</taxon>
        <taxon>Mucoromycota</taxon>
        <taxon>Glomeromycotina</taxon>
        <taxon>Glomeromycetes</taxon>
        <taxon>Paraglomerales</taxon>
        <taxon>Paraglomeraceae</taxon>
        <taxon>Paraglomus</taxon>
    </lineage>
</organism>
<name>A0A9N9DHE7_9GLOM</name>
<keyword evidence="3" id="KW-1185">Reference proteome</keyword>
<gene>
    <name evidence="2" type="ORF">POCULU_LOCUS9115</name>
</gene>
<evidence type="ECO:0000256" key="1">
    <source>
        <dbReference type="SAM" id="MobiDB-lite"/>
    </source>
</evidence>
<dbReference type="EMBL" id="CAJVPJ010003112">
    <property type="protein sequence ID" value="CAG8635157.1"/>
    <property type="molecule type" value="Genomic_DNA"/>
</dbReference>
<protein>
    <submittedName>
        <fullName evidence="2">7985_t:CDS:1</fullName>
    </submittedName>
</protein>
<reference evidence="2" key="1">
    <citation type="submission" date="2021-06" db="EMBL/GenBank/DDBJ databases">
        <authorList>
            <person name="Kallberg Y."/>
            <person name="Tangrot J."/>
            <person name="Rosling A."/>
        </authorList>
    </citation>
    <scope>NUCLEOTIDE SEQUENCE</scope>
    <source>
        <strain evidence="2">IA702</strain>
    </source>
</reference>
<sequence>MSETSDLSLPSIISATPSIPLHPSTTRSITNFFNERALARVIVDFQESRYSSIQLVAEGDDIFIEFNGSRRQVIIGDSIIFGSKIEMRDNTRLKLEEEIRVLLEFLEVKQKKIQELLPLINNDSGTSPDTSPSSSGTATPTTTSSYSIVRNSQLPIQWKLGEKMQLLELARLAQAPTQSYITPVVSNVRQAAILYQRARNALRSRNLPMQDKYVAAADAHAASLFAESGSYSLEQQVHDLSFDIAKPMTWKSVSKRKAQFAKVNQVLGLCGRELPPNLLSVSLWLKPQGAARDALTYLIDSAKGAEIPDSSSVESTRRRRFQRI</sequence>
<feature type="region of interest" description="Disordered" evidence="1">
    <location>
        <begin position="120"/>
        <end position="146"/>
    </location>
</feature>
<evidence type="ECO:0000313" key="3">
    <source>
        <dbReference type="Proteomes" id="UP000789572"/>
    </source>
</evidence>
<comment type="caution">
    <text evidence="2">The sequence shown here is derived from an EMBL/GenBank/DDBJ whole genome shotgun (WGS) entry which is preliminary data.</text>
</comment>